<protein>
    <submittedName>
        <fullName evidence="1">Transporter</fullName>
    </submittedName>
</protein>
<dbReference type="Proteomes" id="UP000664032">
    <property type="component" value="Unassembled WGS sequence"/>
</dbReference>
<reference evidence="1" key="1">
    <citation type="submission" date="2021-10" db="EMBL/GenBank/DDBJ databases">
        <title>Psilocybe cubensis genome.</title>
        <authorList>
            <person name="Mckernan K.J."/>
            <person name="Crawford S."/>
            <person name="Trippe A."/>
            <person name="Kane L.T."/>
            <person name="Mclaughlin S."/>
        </authorList>
    </citation>
    <scope>NUCLEOTIDE SEQUENCE</scope>
    <source>
        <strain evidence="1">MGC-MH-2018</strain>
    </source>
</reference>
<organism evidence="1 2">
    <name type="scientific">Psilocybe cubensis</name>
    <name type="common">Psychedelic mushroom</name>
    <name type="synonym">Stropharia cubensis</name>
    <dbReference type="NCBI Taxonomy" id="181762"/>
    <lineage>
        <taxon>Eukaryota</taxon>
        <taxon>Fungi</taxon>
        <taxon>Dikarya</taxon>
        <taxon>Basidiomycota</taxon>
        <taxon>Agaricomycotina</taxon>
        <taxon>Agaricomycetes</taxon>
        <taxon>Agaricomycetidae</taxon>
        <taxon>Agaricales</taxon>
        <taxon>Agaricineae</taxon>
        <taxon>Strophariaceae</taxon>
        <taxon>Psilocybe</taxon>
    </lineage>
</organism>
<proteinExistence type="predicted"/>
<keyword evidence="2" id="KW-1185">Reference proteome</keyword>
<gene>
    <name evidence="1" type="ORF">JR316_0006364</name>
</gene>
<accession>A0ACB8H3N7</accession>
<sequence>MKHNVAEKDPSYSLDAIVDEIPLDNFNKGAQDEALGILSLDSTKRHYSAQEDARLLRKIDRHIMPIIFFIYFLQLVDKQILSFSSVFGLSRDADLVGDDYSLLGSIVYIAQLVMQPLSSYLLVKFRLSIYVPLIVTCWGATLLCMTAAKNFVGLLIARFFLGAFEASVQASFILVIQFWYRRKEQGFRLAAMYSNLGWVNVFGSLIMFGIAHIKTGVLFTYQIVFLLLGAITFIVGLISFRVFPDNPVKSDFLSAEEKVMAVEYPKGAKSKGSAFGQTSKV</sequence>
<dbReference type="EMBL" id="JAFIQS020000005">
    <property type="protein sequence ID" value="KAH9481834.1"/>
    <property type="molecule type" value="Genomic_DNA"/>
</dbReference>
<comment type="caution">
    <text evidence="1">The sequence shown here is derived from an EMBL/GenBank/DDBJ whole genome shotgun (WGS) entry which is preliminary data.</text>
</comment>
<evidence type="ECO:0000313" key="1">
    <source>
        <dbReference type="EMBL" id="KAH9481834.1"/>
    </source>
</evidence>
<evidence type="ECO:0000313" key="2">
    <source>
        <dbReference type="Proteomes" id="UP000664032"/>
    </source>
</evidence>
<name>A0ACB8H3N7_PSICU</name>